<organism evidence="1 2">
    <name type="scientific">Armillaria borealis</name>
    <dbReference type="NCBI Taxonomy" id="47425"/>
    <lineage>
        <taxon>Eukaryota</taxon>
        <taxon>Fungi</taxon>
        <taxon>Dikarya</taxon>
        <taxon>Basidiomycota</taxon>
        <taxon>Agaricomycotina</taxon>
        <taxon>Agaricomycetes</taxon>
        <taxon>Agaricomycetidae</taxon>
        <taxon>Agaricales</taxon>
        <taxon>Marasmiineae</taxon>
        <taxon>Physalacriaceae</taxon>
        <taxon>Armillaria</taxon>
    </lineage>
</organism>
<dbReference type="AlphaFoldDB" id="A0AA39MK13"/>
<protein>
    <submittedName>
        <fullName evidence="1">Uncharacterized protein</fullName>
    </submittedName>
</protein>
<proteinExistence type="predicted"/>
<dbReference type="Proteomes" id="UP001175226">
    <property type="component" value="Unassembled WGS sequence"/>
</dbReference>
<accession>A0AA39MK13</accession>
<comment type="caution">
    <text evidence="1">The sequence shown here is derived from an EMBL/GenBank/DDBJ whole genome shotgun (WGS) entry which is preliminary data.</text>
</comment>
<reference evidence="1" key="1">
    <citation type="submission" date="2023-06" db="EMBL/GenBank/DDBJ databases">
        <authorList>
            <consortium name="Lawrence Berkeley National Laboratory"/>
            <person name="Ahrendt S."/>
            <person name="Sahu N."/>
            <person name="Indic B."/>
            <person name="Wong-Bajracharya J."/>
            <person name="Merenyi Z."/>
            <person name="Ke H.-M."/>
            <person name="Monk M."/>
            <person name="Kocsube S."/>
            <person name="Drula E."/>
            <person name="Lipzen A."/>
            <person name="Balint B."/>
            <person name="Henrissat B."/>
            <person name="Andreopoulos B."/>
            <person name="Martin F.M."/>
            <person name="Harder C.B."/>
            <person name="Rigling D."/>
            <person name="Ford K.L."/>
            <person name="Foster G.D."/>
            <person name="Pangilinan J."/>
            <person name="Papanicolaou A."/>
            <person name="Barry K."/>
            <person name="LaButti K."/>
            <person name="Viragh M."/>
            <person name="Koriabine M."/>
            <person name="Yan M."/>
            <person name="Riley R."/>
            <person name="Champramary S."/>
            <person name="Plett K.L."/>
            <person name="Tsai I.J."/>
            <person name="Slot J."/>
            <person name="Sipos G."/>
            <person name="Plett J."/>
            <person name="Nagy L.G."/>
            <person name="Grigoriev I.V."/>
        </authorList>
    </citation>
    <scope>NUCLEOTIDE SEQUENCE</scope>
    <source>
        <strain evidence="1">FPL87.14</strain>
    </source>
</reference>
<name>A0AA39MK13_9AGAR</name>
<evidence type="ECO:0000313" key="1">
    <source>
        <dbReference type="EMBL" id="KAK0436713.1"/>
    </source>
</evidence>
<sequence>MPLIRTLREAEREAVKRSADETDTRALSWLFSVSSNPSVQRIVAESTGALPIRSVTSVQCYAEGLPRVCTFTLKELLDDAHRNDVLAATNKMDRCIRTHLRFQFRNSDVLIQKYDKRDQLAPDLRAELLAAEPYGGSQNALGLIVATLRTPANSQSLHLQPVVCGCLLSKILPLNWEVYELLFHALPTFYWSTVCKLPLHFYPAQGLRYPQVIVRSLFSLPSSNPCTRASVISYLKVVRIVNSRIIYPIMIPHLSSLNLAIAECAFS</sequence>
<gene>
    <name evidence="1" type="ORF">EV421DRAFT_1103985</name>
</gene>
<dbReference type="EMBL" id="JAUEPT010000053">
    <property type="protein sequence ID" value="KAK0436713.1"/>
    <property type="molecule type" value="Genomic_DNA"/>
</dbReference>
<keyword evidence="2" id="KW-1185">Reference proteome</keyword>
<evidence type="ECO:0000313" key="2">
    <source>
        <dbReference type="Proteomes" id="UP001175226"/>
    </source>
</evidence>